<dbReference type="EMBL" id="CP029553">
    <property type="protein sequence ID" value="AWN49090.1"/>
    <property type="molecule type" value="Genomic_DNA"/>
</dbReference>
<dbReference type="AlphaFoldDB" id="A0A2U8WUF9"/>
<dbReference type="Proteomes" id="UP000245444">
    <property type="component" value="Chromosome"/>
</dbReference>
<dbReference type="InterPro" id="IPR014983">
    <property type="entry name" value="GAD-rel"/>
</dbReference>
<protein>
    <recommendedName>
        <fullName evidence="5">GAD-related domain-containing protein</fullName>
    </recommendedName>
</protein>
<accession>A0A2U8WUF9</accession>
<dbReference type="KEGG" id="mtea:DK419_24260"/>
<feature type="domain" description="T6SS immunity protein Tdi1 C-terminal" evidence="2">
    <location>
        <begin position="151"/>
        <end position="208"/>
    </location>
</feature>
<gene>
    <name evidence="3" type="ORF">DK419_24260</name>
</gene>
<feature type="domain" description="GAD-related" evidence="1">
    <location>
        <begin position="8"/>
        <end position="108"/>
    </location>
</feature>
<proteinExistence type="predicted"/>
<evidence type="ECO:0000259" key="1">
    <source>
        <dbReference type="Pfam" id="PF08887"/>
    </source>
</evidence>
<sequence length="237" mass="26811">MNMPEHDTFAQLIEEAGEPEQAIKVGYEDIERYGARLPNALLRFWQEHGRGSYNNGSYWICDPAPYQGIIEAIFKDDPDFEPTQMTVVGYDAFAQIWIWHRQRYGITVDLLLGTVYNPPDRSRISSETGKQFSADFSVGNFLSNFLYFDPTTDEDGEPLLPQARARLGPLGHNEVYGFFPALQLGGARRAENLRRVSAPEHMLFLASLEPLTVTRLTDPEPGYPFGRIVPVRRVGSP</sequence>
<name>A0A2U8WUF9_9HYPH</name>
<evidence type="ECO:0000313" key="4">
    <source>
        <dbReference type="Proteomes" id="UP000245444"/>
    </source>
</evidence>
<keyword evidence="4" id="KW-1185">Reference proteome</keyword>
<evidence type="ECO:0008006" key="5">
    <source>
        <dbReference type="Google" id="ProtNLM"/>
    </source>
</evidence>
<evidence type="ECO:0000259" key="2">
    <source>
        <dbReference type="Pfam" id="PF08906"/>
    </source>
</evidence>
<reference evidence="3 4" key="1">
    <citation type="submission" date="2018-05" db="EMBL/GenBank/DDBJ databases">
        <title>Complete Genome Sequence of Methylobacterium sp. 17Sr1-28.</title>
        <authorList>
            <person name="Srinivasan S."/>
        </authorList>
    </citation>
    <scope>NUCLEOTIDE SEQUENCE [LARGE SCALE GENOMIC DNA]</scope>
    <source>
        <strain evidence="3 4">17Sr1-28</strain>
    </source>
</reference>
<organism evidence="3 4">
    <name type="scientific">Methylobacterium terrae</name>
    <dbReference type="NCBI Taxonomy" id="2202827"/>
    <lineage>
        <taxon>Bacteria</taxon>
        <taxon>Pseudomonadati</taxon>
        <taxon>Pseudomonadota</taxon>
        <taxon>Alphaproteobacteria</taxon>
        <taxon>Hyphomicrobiales</taxon>
        <taxon>Methylobacteriaceae</taxon>
        <taxon>Methylobacterium</taxon>
    </lineage>
</organism>
<evidence type="ECO:0000313" key="3">
    <source>
        <dbReference type="EMBL" id="AWN49090.1"/>
    </source>
</evidence>
<dbReference type="InterPro" id="IPR015002">
    <property type="entry name" value="T6SS_Tdi1_C"/>
</dbReference>
<dbReference type="Pfam" id="PF08906">
    <property type="entry name" value="T6SS_Tdi1_C"/>
    <property type="match status" value="1"/>
</dbReference>
<dbReference type="OrthoDB" id="7985367at2"/>
<dbReference type="Pfam" id="PF08887">
    <property type="entry name" value="GAD-like"/>
    <property type="match status" value="1"/>
</dbReference>